<dbReference type="AlphaFoldDB" id="A0A0P7ZL63"/>
<dbReference type="EMBL" id="LJZR01000029">
    <property type="protein sequence ID" value="KPQ33620.1"/>
    <property type="molecule type" value="Genomic_DNA"/>
</dbReference>
<dbReference type="Proteomes" id="UP000050465">
    <property type="component" value="Unassembled WGS sequence"/>
</dbReference>
<evidence type="ECO:0000313" key="2">
    <source>
        <dbReference type="EMBL" id="KPQ33620.1"/>
    </source>
</evidence>
<sequence length="137" mass="15592">MDNPKADEIRQWLVKSKRDLKAAQILMASAEPLLDAGVYHCQQSAEKALKGYLVFRDCELQRSHDLVAILEMCAAYDSSFSQLKTEARMLTPYVMEFRYPGDELEPDRKDAEEAMKMAATVLAFVSQKLPDEMTEPQ</sequence>
<dbReference type="InterPro" id="IPR007842">
    <property type="entry name" value="HEPN_dom"/>
</dbReference>
<gene>
    <name evidence="2" type="ORF">HLUCCA11_17950</name>
</gene>
<dbReference type="PROSITE" id="PS50910">
    <property type="entry name" value="HEPN"/>
    <property type="match status" value="1"/>
</dbReference>
<dbReference type="SMART" id="SM00748">
    <property type="entry name" value="HEPN"/>
    <property type="match status" value="1"/>
</dbReference>
<protein>
    <recommendedName>
        <fullName evidence="1">HEPN domain-containing protein</fullName>
    </recommendedName>
</protein>
<evidence type="ECO:0000313" key="3">
    <source>
        <dbReference type="Proteomes" id="UP000050465"/>
    </source>
</evidence>
<feature type="domain" description="HEPN" evidence="1">
    <location>
        <begin position="15"/>
        <end position="121"/>
    </location>
</feature>
<reference evidence="2 3" key="1">
    <citation type="submission" date="2015-09" db="EMBL/GenBank/DDBJ databases">
        <title>Identification and resolution of microdiversity through metagenomic sequencing of parallel consortia.</title>
        <authorList>
            <person name="Nelson W.C."/>
            <person name="Romine M.F."/>
            <person name="Lindemann S.R."/>
        </authorList>
    </citation>
    <scope>NUCLEOTIDE SEQUENCE [LARGE SCALE GENOMIC DNA]</scope>
    <source>
        <strain evidence="2">Ana</strain>
    </source>
</reference>
<accession>A0A0P7ZL63</accession>
<dbReference type="Gene3D" id="1.20.120.330">
    <property type="entry name" value="Nucleotidyltransferases domain 2"/>
    <property type="match status" value="1"/>
</dbReference>
<name>A0A0P7ZL63_9CYAN</name>
<proteinExistence type="predicted"/>
<dbReference type="SUPFAM" id="SSF81593">
    <property type="entry name" value="Nucleotidyltransferase substrate binding subunit/domain"/>
    <property type="match status" value="1"/>
</dbReference>
<comment type="caution">
    <text evidence="2">The sequence shown here is derived from an EMBL/GenBank/DDBJ whole genome shotgun (WGS) entry which is preliminary data.</text>
</comment>
<evidence type="ECO:0000259" key="1">
    <source>
        <dbReference type="PROSITE" id="PS50910"/>
    </source>
</evidence>
<dbReference type="Pfam" id="PF05168">
    <property type="entry name" value="HEPN"/>
    <property type="match status" value="1"/>
</dbReference>
<organism evidence="2 3">
    <name type="scientific">Phormidesmis priestleyi Ana</name>
    <dbReference type="NCBI Taxonomy" id="1666911"/>
    <lineage>
        <taxon>Bacteria</taxon>
        <taxon>Bacillati</taxon>
        <taxon>Cyanobacteriota</taxon>
        <taxon>Cyanophyceae</taxon>
        <taxon>Leptolyngbyales</taxon>
        <taxon>Leptolyngbyaceae</taxon>
        <taxon>Phormidesmis</taxon>
    </lineage>
</organism>
<dbReference type="STRING" id="1666911.HLUCCA11_17950"/>